<evidence type="ECO:0000256" key="1">
    <source>
        <dbReference type="ARBA" id="ARBA00022793"/>
    </source>
</evidence>
<proteinExistence type="predicted"/>
<dbReference type="GO" id="GO:0004609">
    <property type="term" value="F:phosphatidylserine decarboxylase activity"/>
    <property type="evidence" value="ECO:0007669"/>
    <property type="project" value="InterPro"/>
</dbReference>
<dbReference type="STRING" id="1121884.SAMN02745131_01166"/>
<gene>
    <name evidence="5" type="ORF">SAMN02745131_01166</name>
</gene>
<keyword evidence="2" id="KW-0865">Zymogen</keyword>
<protein>
    <submittedName>
        <fullName evidence="5">Phosphatidylserine decarboxylase</fullName>
    </submittedName>
</protein>
<evidence type="ECO:0000256" key="3">
    <source>
        <dbReference type="ARBA" id="ARBA00023239"/>
    </source>
</evidence>
<dbReference type="InterPro" id="IPR003817">
    <property type="entry name" value="PS_Dcarbxylase"/>
</dbReference>
<dbReference type="EMBL" id="FQUU01000004">
    <property type="protein sequence ID" value="SHE82882.1"/>
    <property type="molecule type" value="Genomic_DNA"/>
</dbReference>
<dbReference type="PANTHER" id="PTHR10067:SF13">
    <property type="entry name" value="PHOSPHATIDYLSERINE DECARBOXYLASE"/>
    <property type="match status" value="1"/>
</dbReference>
<evidence type="ECO:0000313" key="5">
    <source>
        <dbReference type="EMBL" id="SHE82882.1"/>
    </source>
</evidence>
<dbReference type="GO" id="GO:0008654">
    <property type="term" value="P:phospholipid biosynthetic process"/>
    <property type="evidence" value="ECO:0007669"/>
    <property type="project" value="InterPro"/>
</dbReference>
<keyword evidence="6" id="KW-1185">Reference proteome</keyword>
<keyword evidence="1" id="KW-0210">Decarboxylase</keyword>
<dbReference type="OrthoDB" id="9802030at2"/>
<dbReference type="Proteomes" id="UP000184048">
    <property type="component" value="Unassembled WGS sequence"/>
</dbReference>
<keyword evidence="3" id="KW-0456">Lyase</keyword>
<dbReference type="RefSeq" id="WP_072834373.1">
    <property type="nucleotide sequence ID" value="NZ_FQUU01000004.1"/>
</dbReference>
<dbReference type="AlphaFoldDB" id="A0A1M4WPI4"/>
<evidence type="ECO:0000256" key="4">
    <source>
        <dbReference type="ARBA" id="ARBA00023317"/>
    </source>
</evidence>
<reference evidence="5 6" key="1">
    <citation type="submission" date="2016-11" db="EMBL/GenBank/DDBJ databases">
        <authorList>
            <person name="Jaros S."/>
            <person name="Januszkiewicz K."/>
            <person name="Wedrychowicz H."/>
        </authorList>
    </citation>
    <scope>NUCLEOTIDE SEQUENCE [LARGE SCALE GENOMIC DNA]</scope>
    <source>
        <strain evidence="5 6">DSM 18119</strain>
    </source>
</reference>
<name>A0A1M4WPI4_9BACT</name>
<organism evidence="5 6">
    <name type="scientific">Flavisolibacter ginsengisoli DSM 18119</name>
    <dbReference type="NCBI Taxonomy" id="1121884"/>
    <lineage>
        <taxon>Bacteria</taxon>
        <taxon>Pseudomonadati</taxon>
        <taxon>Bacteroidota</taxon>
        <taxon>Chitinophagia</taxon>
        <taxon>Chitinophagales</taxon>
        <taxon>Chitinophagaceae</taxon>
        <taxon>Flavisolibacter</taxon>
    </lineage>
</organism>
<evidence type="ECO:0000256" key="2">
    <source>
        <dbReference type="ARBA" id="ARBA00023145"/>
    </source>
</evidence>
<dbReference type="PANTHER" id="PTHR10067">
    <property type="entry name" value="PHOSPHATIDYLSERINE DECARBOXYLASE"/>
    <property type="match status" value="1"/>
</dbReference>
<sequence>MAEQQSIVKKLIGLLDKRADLKNALEASLQNAGRPGLTSLHNFYDYLNNLLIHIPNEKELMPSVREFYYVIWKSPGDLLKKDNDFNEWMNEFVVSRGDFMDTTASAETLPTFIDNPDYHIEDYVKAPSGWLTFNQFLARQIKPGKRPIAGLCDDSIIVSPTDSEYKGQWPIEEQSTLTAKGRLYSITELLGESAYRDKFKGGLFTHSFLSVTDYHRYHVPLTGKVVEIKKIPGRTWIEESEKPDGTLENIDDVGFQFTHTRGCMILETIVGYIALIPVGMGHISSVNFIVDEGDTLNKGAEFGYFAFGGSDFIMLFQKDKVVLTAKVGKQYKQGEEIGRAK</sequence>
<evidence type="ECO:0000313" key="6">
    <source>
        <dbReference type="Proteomes" id="UP000184048"/>
    </source>
</evidence>
<dbReference type="Pfam" id="PF02666">
    <property type="entry name" value="PS_Dcarbxylase"/>
    <property type="match status" value="1"/>
</dbReference>
<keyword evidence="4" id="KW-0670">Pyruvate</keyword>
<accession>A0A1M4WPI4</accession>